<dbReference type="InterPro" id="IPR047817">
    <property type="entry name" value="ABC2_TM_bact-type"/>
</dbReference>
<evidence type="ECO:0000313" key="10">
    <source>
        <dbReference type="EMBL" id="QIB40211.1"/>
    </source>
</evidence>
<feature type="transmembrane region" description="Helical" evidence="8">
    <location>
        <begin position="21"/>
        <end position="41"/>
    </location>
</feature>
<evidence type="ECO:0000256" key="8">
    <source>
        <dbReference type="SAM" id="Phobius"/>
    </source>
</evidence>
<keyword evidence="7 8" id="KW-0472">Membrane</keyword>
<feature type="transmembrane region" description="Helical" evidence="8">
    <location>
        <begin position="224"/>
        <end position="243"/>
    </location>
</feature>
<evidence type="ECO:0000256" key="5">
    <source>
        <dbReference type="ARBA" id="ARBA00022692"/>
    </source>
</evidence>
<dbReference type="RefSeq" id="WP_164056800.1">
    <property type="nucleotide sequence ID" value="NZ_CP048635.1"/>
</dbReference>
<evidence type="ECO:0000256" key="6">
    <source>
        <dbReference type="ARBA" id="ARBA00022989"/>
    </source>
</evidence>
<gene>
    <name evidence="10" type="ORF">G3A56_20100</name>
</gene>
<keyword evidence="11" id="KW-1185">Reference proteome</keyword>
<dbReference type="Gene3D" id="3.40.1710.10">
    <property type="entry name" value="abc type-2 transporter like domain"/>
    <property type="match status" value="1"/>
</dbReference>
<evidence type="ECO:0000256" key="1">
    <source>
        <dbReference type="ARBA" id="ARBA00004651"/>
    </source>
</evidence>
<evidence type="ECO:0000256" key="2">
    <source>
        <dbReference type="ARBA" id="ARBA00007783"/>
    </source>
</evidence>
<dbReference type="PANTHER" id="PTHR30294:SF47">
    <property type="entry name" value="INNER MEMBRANE TRANSPORT PERMEASE YHHJ"/>
    <property type="match status" value="1"/>
</dbReference>
<keyword evidence="6 8" id="KW-1133">Transmembrane helix</keyword>
<feature type="transmembrane region" description="Helical" evidence="8">
    <location>
        <begin position="173"/>
        <end position="198"/>
    </location>
</feature>
<feature type="domain" description="ABC transmembrane type-2" evidence="9">
    <location>
        <begin position="132"/>
        <end position="368"/>
    </location>
</feature>
<dbReference type="KEGG" id="roy:G3A56_20100"/>
<organism evidence="10 11">
    <name type="scientific">Rhizobium oryzihabitans</name>
    <dbReference type="NCBI Taxonomy" id="2267833"/>
    <lineage>
        <taxon>Bacteria</taxon>
        <taxon>Pseudomonadati</taxon>
        <taxon>Pseudomonadota</taxon>
        <taxon>Alphaproteobacteria</taxon>
        <taxon>Hyphomicrobiales</taxon>
        <taxon>Rhizobiaceae</taxon>
        <taxon>Rhizobium/Agrobacterium group</taxon>
        <taxon>Rhizobium</taxon>
    </lineage>
</organism>
<protein>
    <submittedName>
        <fullName evidence="10">ABC transporter permease</fullName>
    </submittedName>
</protein>
<feature type="transmembrane region" description="Helical" evidence="8">
    <location>
        <begin position="286"/>
        <end position="305"/>
    </location>
</feature>
<reference evidence="10 11" key="1">
    <citation type="submission" date="2020-02" db="EMBL/GenBank/DDBJ databases">
        <title>Plant-Promoting Endophytic Bacterium Rhizobium oryzihabitans sp. nov., Isolated from the Root of Rice.</title>
        <authorList>
            <person name="zhao J."/>
            <person name="Zhang G."/>
        </authorList>
    </citation>
    <scope>NUCLEOTIDE SEQUENCE [LARGE SCALE GENOMIC DNA]</scope>
    <source>
        <strain evidence="10 11">M15</strain>
    </source>
</reference>
<dbReference type="Pfam" id="PF12698">
    <property type="entry name" value="ABC2_membrane_3"/>
    <property type="match status" value="1"/>
</dbReference>
<evidence type="ECO:0000313" key="11">
    <source>
        <dbReference type="Proteomes" id="UP000464865"/>
    </source>
</evidence>
<feature type="transmembrane region" description="Helical" evidence="8">
    <location>
        <begin position="255"/>
        <end position="280"/>
    </location>
</feature>
<comment type="subcellular location">
    <subcellularLocation>
        <location evidence="1">Cell membrane</location>
        <topology evidence="1">Multi-pass membrane protein</topology>
    </subcellularLocation>
</comment>
<dbReference type="EMBL" id="CP048635">
    <property type="protein sequence ID" value="QIB40211.1"/>
    <property type="molecule type" value="Genomic_DNA"/>
</dbReference>
<dbReference type="AlphaFoldDB" id="A0A7L5BN14"/>
<dbReference type="PANTHER" id="PTHR30294">
    <property type="entry name" value="MEMBRANE COMPONENT OF ABC TRANSPORTER YHHJ-RELATED"/>
    <property type="match status" value="1"/>
</dbReference>
<dbReference type="InterPro" id="IPR051449">
    <property type="entry name" value="ABC-2_transporter_component"/>
</dbReference>
<evidence type="ECO:0000256" key="4">
    <source>
        <dbReference type="ARBA" id="ARBA00022475"/>
    </source>
</evidence>
<dbReference type="Proteomes" id="UP000464865">
    <property type="component" value="Chromosome M15-12"/>
</dbReference>
<keyword evidence="4" id="KW-1003">Cell membrane</keyword>
<dbReference type="InterPro" id="IPR013525">
    <property type="entry name" value="ABC2_TM"/>
</dbReference>
<dbReference type="PROSITE" id="PS51012">
    <property type="entry name" value="ABC_TM2"/>
    <property type="match status" value="1"/>
</dbReference>
<evidence type="ECO:0000259" key="9">
    <source>
        <dbReference type="PROSITE" id="PS51012"/>
    </source>
</evidence>
<dbReference type="GO" id="GO:0005886">
    <property type="term" value="C:plasma membrane"/>
    <property type="evidence" value="ECO:0007669"/>
    <property type="project" value="UniProtKB-SubCell"/>
</dbReference>
<keyword evidence="5 8" id="KW-0812">Transmembrane</keyword>
<proteinExistence type="inferred from homology"/>
<evidence type="ECO:0000256" key="7">
    <source>
        <dbReference type="ARBA" id="ARBA00023136"/>
    </source>
</evidence>
<sequence length="370" mass="40481">MRLANVIQLGVKELRGLARDPMLAVLIVYAFTLSIYTASTAVPETLNNAAIAVVDEDQSPVSSRILTAFYPPYFSIPKIISQYEMDRRMDSGLDTFALDIPPNFQRDLLAGKAPTIQLNVDATRMTQAFSGGGYVQSIVSGEVSEYLNRYRGNTTLPVDLALRARFNPSLNKAWFGAVNNVIFSITMLAIVLTGAALIREREHGTIEHLLVMPVTPTEIMVSKVWSMGLVVLLASTVSLVFVVKGLLKVPIEGSLMLFLAGTVLQLFATTSLGIFLATVAGSMPQFGLLLMLTLLPLRVLSGGVTPRESMPQIIQDVMLVAPDTHFVMLAQAILFRGAGLDVVWPQFLALLVLGVALFFFSLRRFRAFLR</sequence>
<keyword evidence="3" id="KW-0813">Transport</keyword>
<dbReference type="GO" id="GO:0140359">
    <property type="term" value="F:ABC-type transporter activity"/>
    <property type="evidence" value="ECO:0007669"/>
    <property type="project" value="InterPro"/>
</dbReference>
<feature type="transmembrane region" description="Helical" evidence="8">
    <location>
        <begin position="343"/>
        <end position="362"/>
    </location>
</feature>
<accession>A0A7L5BN14</accession>
<comment type="similarity">
    <text evidence="2">Belongs to the ABC-2 integral membrane protein family.</text>
</comment>
<name>A0A7L5BN14_9HYPH</name>
<evidence type="ECO:0000256" key="3">
    <source>
        <dbReference type="ARBA" id="ARBA00022448"/>
    </source>
</evidence>